<feature type="region of interest" description="Disordered" evidence="4">
    <location>
        <begin position="501"/>
        <end position="546"/>
    </location>
</feature>
<dbReference type="CDD" id="cd06558">
    <property type="entry name" value="crotonase-like"/>
    <property type="match status" value="1"/>
</dbReference>
<feature type="compositionally biased region" description="Polar residues" evidence="4">
    <location>
        <begin position="23"/>
        <end position="32"/>
    </location>
</feature>
<sequence length="930" mass="103013">MEAAVEQLPDHSDADSVKLSEVGYQTSNSQAEENPKPNGVTESDNVTVENVDLPSEKIDANGDSVTITEPIANNSVEKRDTTETQLEITTVEGIDSNSVSADDISAPDEQENAKMTSDIEKTLGSPHLISSSEPENQRTESVVNEIRIEEVVVETTINAESVNENMQFETKVVVESNDTNEIDMSANSESAHNILNEMNQNIELSEVLCSSDVTDNVENNNCSIRQEMFNKEELLDILEGNDVHCSEHQVKEREIIESKETEINREMALKQLTRLKKVRKPLRKIELLPIPKKKNKTKKVVEISNEDNIVNALVKDWDDEIEEEDALDDNDISSIESEQVLESTPNAIKDKKRASIDSVTSDGQTSILNKSGDDSQPQRRLGRVIKKKVIFDPDNPDTFTKGKVHTKSREPQTDKDQPPSKKVKAEPIAQRAKSKSPTSKLQWKKPSSKNSKQNKRLSEVDRLLMDEGAVNMIYQLTPEAPKGKKNMRTKAEFIKKIQSTTPESKEMKFRERKKELKGEDGEPKKILGGKHRTSLSSSVQSPSMCEDFENHSADDSIIYRRHSSSSYSSSCLSPRRLSDMEASINQNSNVLHQALDNKLQLLDESSSPQAKDVKHTPAKEIINKDDCLSIKKKLNSKLSLALNKRKKDMGKSDKSLKKQVKSSETEVKNEIGNYKNLTVKCEHRIAEICIKNTNTKFSLENVKEVMEALSYVDLRTDTSVTLLTSECGTLCSELDFRPSLNNDLEVRQKAANEITESLRSLLWAVGQHSKLLCVAVGNACAGGIAVALVAMADMSLAAEGATFALSHDPSAPPAPGIAALITSHRQLPQALINDMVLFGRRLSSFEALQGGLVSRVLCNAGFSAQVQAVVSEIANQPMEALLLKKKLLGLKKPSADVFLSHLETERGLMVNYWTSAEGQQAIKASIQNSQ</sequence>
<dbReference type="PANTHER" id="PTHR43684">
    <property type="match status" value="1"/>
</dbReference>
<dbReference type="InterPro" id="IPR001753">
    <property type="entry name" value="Enoyl-CoA_hydra/iso"/>
</dbReference>
<reference evidence="5" key="1">
    <citation type="submission" date="2021-12" db="EMBL/GenBank/DDBJ databases">
        <authorList>
            <person name="King R."/>
        </authorList>
    </citation>
    <scope>NUCLEOTIDE SEQUENCE</scope>
</reference>
<feature type="compositionally biased region" description="Polar residues" evidence="4">
    <location>
        <begin position="332"/>
        <end position="346"/>
    </location>
</feature>
<keyword evidence="3" id="KW-0413">Isomerase</keyword>
<keyword evidence="2" id="KW-0576">Peroxisome</keyword>
<evidence type="ECO:0000256" key="3">
    <source>
        <dbReference type="ARBA" id="ARBA00023235"/>
    </source>
</evidence>
<comment type="subcellular location">
    <subcellularLocation>
        <location evidence="1">Peroxisome</location>
    </subcellularLocation>
</comment>
<dbReference type="InterPro" id="IPR051053">
    <property type="entry name" value="ECH/Chromodomain_protein"/>
</dbReference>
<feature type="compositionally biased region" description="Polar residues" evidence="4">
    <location>
        <begin position="357"/>
        <end position="369"/>
    </location>
</feature>
<dbReference type="InterPro" id="IPR029045">
    <property type="entry name" value="ClpP/crotonase-like_dom_sf"/>
</dbReference>
<evidence type="ECO:0000313" key="6">
    <source>
        <dbReference type="Proteomes" id="UP001153292"/>
    </source>
</evidence>
<feature type="compositionally biased region" description="Basic and acidic residues" evidence="4">
    <location>
        <begin position="649"/>
        <end position="667"/>
    </location>
</feature>
<organism evidence="5 6">
    <name type="scientific">Chilo suppressalis</name>
    <name type="common">Asiatic rice borer moth</name>
    <dbReference type="NCBI Taxonomy" id="168631"/>
    <lineage>
        <taxon>Eukaryota</taxon>
        <taxon>Metazoa</taxon>
        <taxon>Ecdysozoa</taxon>
        <taxon>Arthropoda</taxon>
        <taxon>Hexapoda</taxon>
        <taxon>Insecta</taxon>
        <taxon>Pterygota</taxon>
        <taxon>Neoptera</taxon>
        <taxon>Endopterygota</taxon>
        <taxon>Lepidoptera</taxon>
        <taxon>Glossata</taxon>
        <taxon>Ditrysia</taxon>
        <taxon>Pyraloidea</taxon>
        <taxon>Crambidae</taxon>
        <taxon>Crambinae</taxon>
        <taxon>Chilo</taxon>
    </lineage>
</organism>
<feature type="compositionally biased region" description="Polar residues" evidence="4">
    <location>
        <begin position="534"/>
        <end position="543"/>
    </location>
</feature>
<feature type="compositionally biased region" description="Basic residues" evidence="4">
    <location>
        <begin position="442"/>
        <end position="455"/>
    </location>
</feature>
<feature type="region of interest" description="Disordered" evidence="4">
    <location>
        <begin position="1"/>
        <end position="61"/>
    </location>
</feature>
<evidence type="ECO:0000313" key="5">
    <source>
        <dbReference type="EMBL" id="CAH0398780.1"/>
    </source>
</evidence>
<accession>A0ABN8ASK9</accession>
<gene>
    <name evidence="5" type="ORF">CHILSU_LOCUS1904</name>
</gene>
<keyword evidence="6" id="KW-1185">Reference proteome</keyword>
<dbReference type="PANTHER" id="PTHR43684:SF1">
    <property type="entry name" value="ENOYL-COA DELTA ISOMERASE 2"/>
    <property type="match status" value="1"/>
</dbReference>
<dbReference type="Proteomes" id="UP001153292">
    <property type="component" value="Chromosome 12"/>
</dbReference>
<dbReference type="SUPFAM" id="SSF52096">
    <property type="entry name" value="ClpP/crotonase"/>
    <property type="match status" value="1"/>
</dbReference>
<protein>
    <submittedName>
        <fullName evidence="5">Uncharacterized protein</fullName>
    </submittedName>
</protein>
<feature type="compositionally biased region" description="Basic and acidic residues" evidence="4">
    <location>
        <begin position="8"/>
        <end position="18"/>
    </location>
</feature>
<feature type="region of interest" description="Disordered" evidence="4">
    <location>
        <begin position="324"/>
        <end position="459"/>
    </location>
</feature>
<feature type="region of interest" description="Disordered" evidence="4">
    <location>
        <begin position="645"/>
        <end position="667"/>
    </location>
</feature>
<evidence type="ECO:0000256" key="1">
    <source>
        <dbReference type="ARBA" id="ARBA00004275"/>
    </source>
</evidence>
<evidence type="ECO:0000256" key="4">
    <source>
        <dbReference type="SAM" id="MobiDB-lite"/>
    </source>
</evidence>
<feature type="compositionally biased region" description="Basic and acidic residues" evidence="4">
    <location>
        <begin position="503"/>
        <end position="525"/>
    </location>
</feature>
<dbReference type="EMBL" id="OU963905">
    <property type="protein sequence ID" value="CAH0398780.1"/>
    <property type="molecule type" value="Genomic_DNA"/>
</dbReference>
<dbReference type="Pfam" id="PF00378">
    <property type="entry name" value="ECH_1"/>
    <property type="match status" value="1"/>
</dbReference>
<feature type="compositionally biased region" description="Basic and acidic residues" evidence="4">
    <location>
        <begin position="407"/>
        <end position="425"/>
    </location>
</feature>
<name>A0ABN8ASK9_CHISP</name>
<dbReference type="Gene3D" id="3.90.226.10">
    <property type="entry name" value="2-enoyl-CoA Hydratase, Chain A, domain 1"/>
    <property type="match status" value="1"/>
</dbReference>
<evidence type="ECO:0000256" key="2">
    <source>
        <dbReference type="ARBA" id="ARBA00023140"/>
    </source>
</evidence>
<proteinExistence type="predicted"/>